<dbReference type="InterPro" id="IPR023346">
    <property type="entry name" value="Lysozyme-like_dom_sf"/>
</dbReference>
<evidence type="ECO:0000313" key="3">
    <source>
        <dbReference type="Proteomes" id="UP000676386"/>
    </source>
</evidence>
<feature type="region of interest" description="Disordered" evidence="1">
    <location>
        <begin position="122"/>
        <end position="144"/>
    </location>
</feature>
<evidence type="ECO:0000313" key="2">
    <source>
        <dbReference type="EMBL" id="MBS0026277.1"/>
    </source>
</evidence>
<dbReference type="EMBL" id="JAGTXB010000001">
    <property type="protein sequence ID" value="MBS0026277.1"/>
    <property type="molecule type" value="Genomic_DNA"/>
</dbReference>
<organism evidence="2 3">
    <name type="scientific">Chitinophaga hostae</name>
    <dbReference type="NCBI Taxonomy" id="2831022"/>
    <lineage>
        <taxon>Bacteria</taxon>
        <taxon>Pseudomonadati</taxon>
        <taxon>Bacteroidota</taxon>
        <taxon>Chitinophagia</taxon>
        <taxon>Chitinophagales</taxon>
        <taxon>Chitinophagaceae</taxon>
        <taxon>Chitinophaga</taxon>
    </lineage>
</organism>
<dbReference type="Pfam" id="PF14107">
    <property type="entry name" value="DUF4280"/>
    <property type="match status" value="1"/>
</dbReference>
<dbReference type="SUPFAM" id="SSF55166">
    <property type="entry name" value="Hedgehog/DD-peptidase"/>
    <property type="match status" value="1"/>
</dbReference>
<gene>
    <name evidence="2" type="ORF">KE626_03030</name>
</gene>
<dbReference type="InterPro" id="IPR025460">
    <property type="entry name" value="DUF4280"/>
</dbReference>
<dbReference type="RefSeq" id="WP_211971399.1">
    <property type="nucleotide sequence ID" value="NZ_CBFHAM010000005.1"/>
</dbReference>
<accession>A0ABS5IVL7</accession>
<comment type="caution">
    <text evidence="2">The sequence shown here is derived from an EMBL/GenBank/DDBJ whole genome shotgun (WGS) entry which is preliminary data.</text>
</comment>
<dbReference type="SUPFAM" id="SSF53955">
    <property type="entry name" value="Lysozyme-like"/>
    <property type="match status" value="1"/>
</dbReference>
<reference evidence="2 3" key="1">
    <citation type="submission" date="2021-04" db="EMBL/GenBank/DDBJ databases">
        <title>Chitinophaga sp. nov., isolated from the rhizosphere soil.</title>
        <authorList>
            <person name="He S."/>
        </authorList>
    </citation>
    <scope>NUCLEOTIDE SEQUENCE [LARGE SCALE GENOMIC DNA]</scope>
    <source>
        <strain evidence="2 3">2R12</strain>
    </source>
</reference>
<protein>
    <submittedName>
        <fullName evidence="2">DUF4280 domain-containing protein</fullName>
    </submittedName>
</protein>
<dbReference type="InterPro" id="IPR009045">
    <property type="entry name" value="Zn_M74/Hedgehog-like"/>
</dbReference>
<proteinExistence type="predicted"/>
<dbReference type="Proteomes" id="UP000676386">
    <property type="component" value="Unassembled WGS sequence"/>
</dbReference>
<keyword evidence="3" id="KW-1185">Reference proteome</keyword>
<evidence type="ECO:0000256" key="1">
    <source>
        <dbReference type="SAM" id="MobiDB-lite"/>
    </source>
</evidence>
<name>A0ABS5IVL7_9BACT</name>
<sequence>MANKHFVVQGAVCKCAFGNISSKLQVTSAHEFMNDYSGSTKPVASSNETGNPFQPGTFGACTISHSSCIPAIVQWHGCSSNIILSNGGKALTEESTAICAVSGSPCISILCHGQTSAINTPTAGNKEQESTKALNPLSPGTNTQQEIPKIRSINLTLEERSPAATFISSSIKDNTPPAINVRINEPLSFNVDQYNNTASIDESLVSWKVFNSHSFENTLLSFERKGPFLPLSFDQMGNYRVMAYGEGQPNTNAYFDITATINKLRDEFTVTDKFEASCAFSEKQFQKGIAVTIAAVYDMVPATAPEKQYVSMQVTDNSNNVLAASNTDSICFTPPNAATKYVVTATMHTGTNPQIVTKTFKSEKSDTILLTNHPGNHLVRPRTSMSFHVSEMIHTTLLPTPSAAATQWLLNGKHVGIGPSLTLDGDTHFTIPGKYLVEVVQHFPDNENNETTGIKGRGEWQLEVKNNELLQIRVINDTTNWIIGKSYRLALQTLMPYDESLDGIIMWKPYGAGGTTMQNATASVEGRFIISARLGKSAQSLEVNAAYATINRWCFTDQQNIYKPNAGWKENIKICISSPAAASEIVRVHLLLCNPANRPHHVKDLGFVSFDTTGELKMDISTYSLKPLLTATSFEWDTFNILFAIEQIANSIQFADMKTIVCNGRKCWFPQKQSNRRTTETGKYLRIKAAREVVAVYLFDSQKNPAYKVYKYGEKITLHIQTSNLAGEKLLIQVWENKLLDEDKCCISKNIQVDENEMSELVIDTCTLKTGNFLEDGFFRCFYVVIKINTSKYLYPAEVADKNMLDPNSVNYYRHIKLSDRLDRLLNDLTRKNAPVVLGESQEENGLEKDCPRCNEDITVGQLLKIFPQADVAALKTVAYTYNRYMALTGMNTCWNKAHFFSQVGVESGMCLHIKNGESFNYYWDDLLKHFPPFRTSEGRKKAREWGRSVRKPAQPGVSIQNQQHIANYTYGPDTAKGISLGNTYQGDGWNFRGRGLIQITGREAYALANSYTIKENADIISHPDLVASDMKIAVLSAMAFWKSKGLQGKANGGDSNSVSKLVGKELFAGGKSNYAEKEDLLKNKTAVVFQAEKCRYGKATMGRINRYCIYVETFKYTLVQANPRSRKFQYDLYSSDIHIKSFLLEKNTSGLVPFPENGPNWGRFGNRDGGDDNYIAPEIAAPLFGFFYSLPKNGYKDKLYFNDISAADKRNLGHIGHINGNDIDIRYPGSTDRAGSVLWSEAKKAYGSEREFIATLENILSVAVRWNFRKNFAYTKTIKHTIGKSLLAHQNHFHLGLRK</sequence>
<dbReference type="Gene3D" id="1.10.530.10">
    <property type="match status" value="1"/>
</dbReference>